<keyword evidence="4" id="KW-1185">Reference proteome</keyword>
<keyword evidence="2" id="KW-0472">Membrane</keyword>
<evidence type="ECO:0000256" key="2">
    <source>
        <dbReference type="SAM" id="Phobius"/>
    </source>
</evidence>
<accession>A0A011NAV9</accession>
<feature type="transmembrane region" description="Helical" evidence="2">
    <location>
        <begin position="20"/>
        <end position="39"/>
    </location>
</feature>
<comment type="caution">
    <text evidence="3">The sequence shown here is derived from an EMBL/GenBank/DDBJ whole genome shotgun (WGS) entry which is preliminary data.</text>
</comment>
<dbReference type="Pfam" id="PF16964">
    <property type="entry name" value="TadF"/>
    <property type="match status" value="1"/>
</dbReference>
<keyword evidence="2" id="KW-1133">Transmembrane helix</keyword>
<evidence type="ECO:0000313" key="3">
    <source>
        <dbReference type="EMBL" id="EXI61747.1"/>
    </source>
</evidence>
<dbReference type="EMBL" id="JANJ01000006">
    <property type="protein sequence ID" value="EXI61747.1"/>
    <property type="molecule type" value="Genomic_DNA"/>
</dbReference>
<feature type="compositionally biased region" description="Low complexity" evidence="1">
    <location>
        <begin position="125"/>
        <end position="135"/>
    </location>
</feature>
<keyword evidence="2" id="KW-0812">Transmembrane</keyword>
<dbReference type="PATRIC" id="fig|1450449.3.peg.1822"/>
<gene>
    <name evidence="3" type="ORF">AK33_09175</name>
</gene>
<proteinExistence type="predicted"/>
<dbReference type="OrthoDB" id="7059416at2"/>
<reference evidence="3 4" key="1">
    <citation type="journal article" date="2014" name="Genome Announc.">
        <title>Genome Sequence of a Presumptive Mannheimia haemolytica Strain with an A1/A6-Cross-Reactive Serotype from a White-Tailed Deer (Odocoileus virginianus).</title>
        <authorList>
            <person name="Lawrence P.K."/>
            <person name="Bey R.F."/>
            <person name="Wiener B."/>
            <person name="Kittichotirat W."/>
            <person name="Bumgarner R.E."/>
        </authorList>
    </citation>
    <scope>NUCLEOTIDE SEQUENCE [LARGE SCALE GENOMIC DNA]</scope>
    <source>
        <strain evidence="3 4">PKL10</strain>
    </source>
</reference>
<dbReference type="RefSeq" id="WP_042803766.1">
    <property type="nucleotide sequence ID" value="NZ_AVSP01000005.1"/>
</dbReference>
<dbReference type="STRING" id="1122190.GCA_000621105_00885"/>
<sequence>MKKIIKLLKNNQGSVTVEFIFIFFLFSILLIFLIDVAILQSTTGKLQRTSYSLLNVVKERNISDGGKEEVTNEDVTKLKKLATRLMGESDESLIDVTVHYYGFEPISPQKLNGSATRPPKKTKPSSKSISTNSSNCASAYTTNIEDASPITENFKGSNRYASIYHVTVCRKMTNLFKGLTLAKSDYESGFLRASALGVGR</sequence>
<dbReference type="AlphaFoldDB" id="A0A011NAV9"/>
<feature type="region of interest" description="Disordered" evidence="1">
    <location>
        <begin position="110"/>
        <end position="135"/>
    </location>
</feature>
<name>A0A011NAV9_9PAST</name>
<protein>
    <submittedName>
        <fullName evidence="3">Tight adherence protein F</fullName>
    </submittedName>
</protein>
<dbReference type="Proteomes" id="UP000054123">
    <property type="component" value="Unassembled WGS sequence"/>
</dbReference>
<dbReference type="InterPro" id="IPR031582">
    <property type="entry name" value="TadF"/>
</dbReference>
<evidence type="ECO:0000256" key="1">
    <source>
        <dbReference type="SAM" id="MobiDB-lite"/>
    </source>
</evidence>
<evidence type="ECO:0000313" key="4">
    <source>
        <dbReference type="Proteomes" id="UP000054123"/>
    </source>
</evidence>
<organism evidence="3 4">
    <name type="scientific">Mannheimia granulomatis</name>
    <dbReference type="NCBI Taxonomy" id="85402"/>
    <lineage>
        <taxon>Bacteria</taxon>
        <taxon>Pseudomonadati</taxon>
        <taxon>Pseudomonadota</taxon>
        <taxon>Gammaproteobacteria</taxon>
        <taxon>Pasteurellales</taxon>
        <taxon>Pasteurellaceae</taxon>
        <taxon>Mannheimia</taxon>
    </lineage>
</organism>